<dbReference type="SMART" id="SM00267">
    <property type="entry name" value="GGDEF"/>
    <property type="match status" value="1"/>
</dbReference>
<keyword evidence="2" id="KW-0548">Nucleotidyltransferase</keyword>
<dbReference type="Pfam" id="PF00990">
    <property type="entry name" value="GGDEF"/>
    <property type="match status" value="1"/>
</dbReference>
<dbReference type="RefSeq" id="WP_370439638.1">
    <property type="nucleotide sequence ID" value="NZ_JBGFTU010000001.1"/>
</dbReference>
<dbReference type="PANTHER" id="PTHR45138">
    <property type="entry name" value="REGULATORY COMPONENTS OF SENSORY TRANSDUCTION SYSTEM"/>
    <property type="match status" value="1"/>
</dbReference>
<dbReference type="EMBL" id="JBGFTU010000001">
    <property type="protein sequence ID" value="MEZ0163390.1"/>
    <property type="molecule type" value="Genomic_DNA"/>
</dbReference>
<dbReference type="CDD" id="cd01949">
    <property type="entry name" value="GGDEF"/>
    <property type="match status" value="1"/>
</dbReference>
<dbReference type="InterPro" id="IPR029787">
    <property type="entry name" value="Nucleotide_cyclase"/>
</dbReference>
<name>A0ABV4GVR2_9ACTN</name>
<dbReference type="InterPro" id="IPR000160">
    <property type="entry name" value="GGDEF_dom"/>
</dbReference>
<keyword evidence="2" id="KW-0808">Transferase</keyword>
<reference evidence="2 3" key="1">
    <citation type="submission" date="2024-07" db="EMBL/GenBank/DDBJ databases">
        <authorList>
            <person name="Thanompreechachai J."/>
            <person name="Duangmal K."/>
        </authorList>
    </citation>
    <scope>NUCLEOTIDE SEQUENCE [LARGE SCALE GENOMIC DNA]</scope>
    <source>
        <strain evidence="2 3">LSe6-4</strain>
    </source>
</reference>
<keyword evidence="3" id="KW-1185">Reference proteome</keyword>
<dbReference type="InterPro" id="IPR050469">
    <property type="entry name" value="Diguanylate_Cyclase"/>
</dbReference>
<dbReference type="SUPFAM" id="SSF55073">
    <property type="entry name" value="Nucleotide cyclase"/>
    <property type="match status" value="1"/>
</dbReference>
<evidence type="ECO:0000313" key="2">
    <source>
        <dbReference type="EMBL" id="MEZ0163390.1"/>
    </source>
</evidence>
<dbReference type="InterPro" id="IPR043128">
    <property type="entry name" value="Rev_trsase/Diguanyl_cyclase"/>
</dbReference>
<dbReference type="NCBIfam" id="TIGR00254">
    <property type="entry name" value="GGDEF"/>
    <property type="match status" value="1"/>
</dbReference>
<evidence type="ECO:0000313" key="3">
    <source>
        <dbReference type="Proteomes" id="UP001565927"/>
    </source>
</evidence>
<gene>
    <name evidence="2" type="ORF">AB2L27_01275</name>
</gene>
<dbReference type="PROSITE" id="PS50887">
    <property type="entry name" value="GGDEF"/>
    <property type="match status" value="1"/>
</dbReference>
<dbReference type="Proteomes" id="UP001565927">
    <property type="component" value="Unassembled WGS sequence"/>
</dbReference>
<feature type="domain" description="GGDEF" evidence="1">
    <location>
        <begin position="26"/>
        <end position="165"/>
    </location>
</feature>
<protein>
    <submittedName>
        <fullName evidence="2">GGDEF domain-containing protein</fullName>
        <ecNumber evidence="2">2.7.7.65</ecNumber>
    </submittedName>
</protein>
<organism evidence="2 3">
    <name type="scientific">Kineococcus halophytocola</name>
    <dbReference type="NCBI Taxonomy" id="3234027"/>
    <lineage>
        <taxon>Bacteria</taxon>
        <taxon>Bacillati</taxon>
        <taxon>Actinomycetota</taxon>
        <taxon>Actinomycetes</taxon>
        <taxon>Kineosporiales</taxon>
        <taxon>Kineosporiaceae</taxon>
        <taxon>Kineococcus</taxon>
    </lineage>
</organism>
<dbReference type="EC" id="2.7.7.65" evidence="2"/>
<accession>A0ABV4GVR2</accession>
<dbReference type="PANTHER" id="PTHR45138:SF9">
    <property type="entry name" value="DIGUANYLATE CYCLASE DGCM-RELATED"/>
    <property type="match status" value="1"/>
</dbReference>
<dbReference type="Gene3D" id="3.30.70.270">
    <property type="match status" value="1"/>
</dbReference>
<sequence>MTRLLNRRGLRLEFERLVRSGTTGPNHLGVVLLDLDHFKAVNDTHGHAVGDAALVAVSEVMRRTAREGDVLARIGGEELIWCSTWADPAQALTAASALRRRLEVEIQEVVGFLVTASLGVALVPAAECGPSDGAGHLLETLTSEADKAVYLSTSAGRNTTSVRVLDRAAVRADAADGG</sequence>
<proteinExistence type="predicted"/>
<evidence type="ECO:0000259" key="1">
    <source>
        <dbReference type="PROSITE" id="PS50887"/>
    </source>
</evidence>
<dbReference type="GO" id="GO:0052621">
    <property type="term" value="F:diguanylate cyclase activity"/>
    <property type="evidence" value="ECO:0007669"/>
    <property type="project" value="UniProtKB-EC"/>
</dbReference>
<comment type="caution">
    <text evidence="2">The sequence shown here is derived from an EMBL/GenBank/DDBJ whole genome shotgun (WGS) entry which is preliminary data.</text>
</comment>